<dbReference type="SMART" id="SM01061">
    <property type="entry name" value="CAT_RBD"/>
    <property type="match status" value="1"/>
</dbReference>
<proteinExistence type="predicted"/>
<dbReference type="PROSITE" id="PS51372">
    <property type="entry name" value="PRD_2"/>
    <property type="match status" value="1"/>
</dbReference>
<organism evidence="3 4">
    <name type="scientific">Propioniferax innocua</name>
    <dbReference type="NCBI Taxonomy" id="1753"/>
    <lineage>
        <taxon>Bacteria</taxon>
        <taxon>Bacillati</taxon>
        <taxon>Actinomycetota</taxon>
        <taxon>Actinomycetes</taxon>
        <taxon>Propionibacteriales</taxon>
        <taxon>Propionibacteriaceae</taxon>
        <taxon>Propioniferax</taxon>
    </lineage>
</organism>
<dbReference type="GO" id="GO:0003723">
    <property type="term" value="F:RNA binding"/>
    <property type="evidence" value="ECO:0007669"/>
    <property type="project" value="InterPro"/>
</dbReference>
<evidence type="ECO:0000259" key="2">
    <source>
        <dbReference type="PROSITE" id="PS51372"/>
    </source>
</evidence>
<dbReference type="SUPFAM" id="SSF63520">
    <property type="entry name" value="PTS-regulatory domain, PRD"/>
    <property type="match status" value="1"/>
</dbReference>
<dbReference type="Gene3D" id="1.10.1790.10">
    <property type="entry name" value="PRD domain"/>
    <property type="match status" value="1"/>
</dbReference>
<keyword evidence="1" id="KW-0677">Repeat</keyword>
<dbReference type="Pfam" id="PF03123">
    <property type="entry name" value="CAT_RBD"/>
    <property type="match status" value="1"/>
</dbReference>
<dbReference type="InterPro" id="IPR004341">
    <property type="entry name" value="CAT_RNA-bd_dom"/>
</dbReference>
<sequence length="283" mass="30792">MPQPTPRVVRVLNNNAVLARGAEDEMVLVGRGIGFGRSEGDPIPTEGIQSRFVEVAPEQVQFLTWASSLGTSVLETISAAVDLAADLLGELHPSVYLLLADHLAFAVHRLEQGQAIRNELVKEIRASFPDEYAAAEVVVHYLNANLSVTMPVDEAAFVTLHLNGARTGATAKQPLQRANLLAELVALVHTEFGITPGADADPTTNDLTVALAQLIRRIETGRWRHNNALHAIHRDLPSECALARRLITRILHTDALPQTARGEVAYTAVGLHGWKQDHAHRRA</sequence>
<reference evidence="3 4" key="1">
    <citation type="submission" date="2019-06" db="EMBL/GenBank/DDBJ databases">
        <title>Sequencing the genomes of 1000 actinobacteria strains.</title>
        <authorList>
            <person name="Klenk H.-P."/>
        </authorList>
    </citation>
    <scope>NUCLEOTIDE SEQUENCE [LARGE SCALE GENOMIC DNA]</scope>
    <source>
        <strain evidence="3 4">DSM 8251</strain>
    </source>
</reference>
<dbReference type="InterPro" id="IPR036634">
    <property type="entry name" value="PRD_sf"/>
</dbReference>
<dbReference type="Pfam" id="PF00874">
    <property type="entry name" value="PRD"/>
    <property type="match status" value="1"/>
</dbReference>
<feature type="domain" description="PRD" evidence="2">
    <location>
        <begin position="68"/>
        <end position="172"/>
    </location>
</feature>
<dbReference type="Proteomes" id="UP000316196">
    <property type="component" value="Unassembled WGS sequence"/>
</dbReference>
<protein>
    <submittedName>
        <fullName evidence="3">BglG family transcriptional antiterminator</fullName>
    </submittedName>
</protein>
<dbReference type="SUPFAM" id="SSF50151">
    <property type="entry name" value="SacY-like RNA-binding domain"/>
    <property type="match status" value="1"/>
</dbReference>
<dbReference type="GO" id="GO:0006355">
    <property type="term" value="P:regulation of DNA-templated transcription"/>
    <property type="evidence" value="ECO:0007669"/>
    <property type="project" value="InterPro"/>
</dbReference>
<keyword evidence="4" id="KW-1185">Reference proteome</keyword>
<dbReference type="EMBL" id="VFOR01000001">
    <property type="protein sequence ID" value="TQL63473.1"/>
    <property type="molecule type" value="Genomic_DNA"/>
</dbReference>
<dbReference type="RefSeq" id="WP_211345851.1">
    <property type="nucleotide sequence ID" value="NZ_BAAAMD010000002.1"/>
</dbReference>
<dbReference type="AlphaFoldDB" id="A0A542ZSZ2"/>
<evidence type="ECO:0000256" key="1">
    <source>
        <dbReference type="ARBA" id="ARBA00022737"/>
    </source>
</evidence>
<evidence type="ECO:0000313" key="3">
    <source>
        <dbReference type="EMBL" id="TQL63473.1"/>
    </source>
</evidence>
<dbReference type="PANTHER" id="PTHR30185:SF15">
    <property type="entry name" value="CRYPTIC BETA-GLUCOSIDE BGL OPERON ANTITERMINATOR"/>
    <property type="match status" value="1"/>
</dbReference>
<dbReference type="InterPro" id="IPR050661">
    <property type="entry name" value="BglG_antiterminators"/>
</dbReference>
<dbReference type="InterPro" id="IPR036650">
    <property type="entry name" value="CAT_RNA-bd_dom_sf"/>
</dbReference>
<dbReference type="InterPro" id="IPR011608">
    <property type="entry name" value="PRD"/>
</dbReference>
<gene>
    <name evidence="3" type="ORF">FB460_1288</name>
</gene>
<accession>A0A542ZSZ2</accession>
<dbReference type="Gene3D" id="2.30.24.10">
    <property type="entry name" value="CAT RNA-binding domain"/>
    <property type="match status" value="1"/>
</dbReference>
<name>A0A542ZSZ2_9ACTN</name>
<evidence type="ECO:0000313" key="4">
    <source>
        <dbReference type="Proteomes" id="UP000316196"/>
    </source>
</evidence>
<comment type="caution">
    <text evidence="3">The sequence shown here is derived from an EMBL/GenBank/DDBJ whole genome shotgun (WGS) entry which is preliminary data.</text>
</comment>
<dbReference type="PANTHER" id="PTHR30185">
    <property type="entry name" value="CRYPTIC BETA-GLUCOSIDE BGL OPERON ANTITERMINATOR"/>
    <property type="match status" value="1"/>
</dbReference>